<dbReference type="RefSeq" id="WP_096831014.1">
    <property type="nucleotide sequence ID" value="NZ_NXIB02000017.1"/>
</dbReference>
<evidence type="ECO:0000256" key="1">
    <source>
        <dbReference type="SAM" id="Coils"/>
    </source>
</evidence>
<dbReference type="AlphaFoldDB" id="A0A2G4F4A7"/>
<sequence length="74" mass="8518">MSKTTQTSQFQQALEAVEVLSLEDQAMLLDILQNRLRQQRRNELLKEVAEVRQEYAEGNVKFGSVADFMAELDD</sequence>
<dbReference type="Proteomes" id="UP000226442">
    <property type="component" value="Unassembled WGS sequence"/>
</dbReference>
<dbReference type="OrthoDB" id="488864at2"/>
<name>A0A2G4F4A7_9CYAN</name>
<accession>A0A2G4F4A7</accession>
<proteinExistence type="predicted"/>
<keyword evidence="1" id="KW-0175">Coiled coil</keyword>
<feature type="coiled-coil region" evidence="1">
    <location>
        <begin position="22"/>
        <end position="61"/>
    </location>
</feature>
<comment type="caution">
    <text evidence="2">The sequence shown here is derived from an EMBL/GenBank/DDBJ whole genome shotgun (WGS) entry which is preliminary data.</text>
</comment>
<reference evidence="2" key="1">
    <citation type="submission" date="2017-10" db="EMBL/GenBank/DDBJ databases">
        <title>Draft genome sequence of the planktic cyanobacteria Tychonema bourrellyi isolated from alpine lentic freshwater.</title>
        <authorList>
            <person name="Tett A."/>
            <person name="Armanini F."/>
            <person name="Asnicar F."/>
            <person name="Boscaini A."/>
            <person name="Pasolli E."/>
            <person name="Zolfo M."/>
            <person name="Donati C."/>
            <person name="Salmaso N."/>
            <person name="Segata N."/>
        </authorList>
    </citation>
    <scope>NUCLEOTIDE SEQUENCE</scope>
    <source>
        <strain evidence="2">FEM_GT703</strain>
    </source>
</reference>
<protein>
    <submittedName>
        <fullName evidence="2">Uncharacterized protein</fullName>
    </submittedName>
</protein>
<dbReference type="EMBL" id="NXIB02000017">
    <property type="protein sequence ID" value="PHX56579.1"/>
    <property type="molecule type" value="Genomic_DNA"/>
</dbReference>
<organism evidence="2 3">
    <name type="scientific">Tychonema bourrellyi FEM_GT703</name>
    <dbReference type="NCBI Taxonomy" id="2040638"/>
    <lineage>
        <taxon>Bacteria</taxon>
        <taxon>Bacillati</taxon>
        <taxon>Cyanobacteriota</taxon>
        <taxon>Cyanophyceae</taxon>
        <taxon>Oscillatoriophycideae</taxon>
        <taxon>Oscillatoriales</taxon>
        <taxon>Microcoleaceae</taxon>
        <taxon>Tychonema</taxon>
    </lineage>
</organism>
<evidence type="ECO:0000313" key="3">
    <source>
        <dbReference type="Proteomes" id="UP000226442"/>
    </source>
</evidence>
<gene>
    <name evidence="2" type="ORF">CP500_004865</name>
</gene>
<keyword evidence="3" id="KW-1185">Reference proteome</keyword>
<evidence type="ECO:0000313" key="2">
    <source>
        <dbReference type="EMBL" id="PHX56579.1"/>
    </source>
</evidence>